<reference evidence="1 2" key="1">
    <citation type="submission" date="2020-04" db="EMBL/GenBank/DDBJ databases">
        <title>Genome-Wide Identification of 5-Methylcytosine Sites in Bacterial Genomes By High-Throughput Sequencing of MspJI Restriction Fragments.</title>
        <authorList>
            <person name="Wu V."/>
        </authorList>
    </citation>
    <scope>NUCLEOTIDE SEQUENCE [LARGE SCALE GENOMIC DNA]</scope>
    <source>
        <strain evidence="1 2">S2</strain>
    </source>
</reference>
<dbReference type="Gene3D" id="3.30.470.20">
    <property type="entry name" value="ATP-grasp fold, B domain"/>
    <property type="match status" value="1"/>
</dbReference>
<dbReference type="SUPFAM" id="SSF56059">
    <property type="entry name" value="Glutathione synthetase ATP-binding domain-like"/>
    <property type="match status" value="1"/>
</dbReference>
<sequence>MKSIGMLHYRKNPQEVKKAYPFAAVAKMEGILFFYFSYNNVDFNHLKINGWVYQQGEWTQKVIDFPTVIINSCNPKTKRQSSIFKKLKEYAIFTSYPVGNKFKVYKKIFNAKEFSSYLIPSTKLNHPQKFISFLQKHSRVVIKPLTGNQGKKILFIEKLNEKQLFKLTDGQKVSVLNQKEMEVLIEGLVLEQKYLLQPFIECKTKAGLTYDFRLHVQKNGRGFWEITLIYPRISGNAQLISNISSGGYRGDLEAFLLDEFGEESDRIKIILEQFALTFSAHFDTLYEHSFDELGIDVGMDQLQRLWLFEVNWRPGCKNREFEVARRLIPYCIYLANKQKL</sequence>
<reference evidence="1 2" key="2">
    <citation type="submission" date="2020-04" db="EMBL/GenBank/DDBJ databases">
        <authorList>
            <person name="Fomenkov A."/>
            <person name="Anton B.P."/>
            <person name="Roberts R.J."/>
        </authorList>
    </citation>
    <scope>NUCLEOTIDE SEQUENCE [LARGE SCALE GENOMIC DNA]</scope>
    <source>
        <strain evidence="1 2">S2</strain>
    </source>
</reference>
<dbReference type="AlphaFoldDB" id="A0A6H1P892"/>
<dbReference type="InterPro" id="IPR026838">
    <property type="entry name" value="YheC/D"/>
</dbReference>
<dbReference type="EMBL" id="CP051128">
    <property type="protein sequence ID" value="QIZ09652.1"/>
    <property type="molecule type" value="Genomic_DNA"/>
</dbReference>
<name>A0A6H1P892_PRIMG</name>
<proteinExistence type="predicted"/>
<accession>A0A6H1P892</accession>
<protein>
    <submittedName>
        <fullName evidence="1">YheC/YheD family protein</fullName>
    </submittedName>
</protein>
<gene>
    <name evidence="1" type="ORF">HFZ78_25685</name>
</gene>
<dbReference type="Pfam" id="PF14398">
    <property type="entry name" value="ATPgrasp_YheCD"/>
    <property type="match status" value="1"/>
</dbReference>
<evidence type="ECO:0000313" key="1">
    <source>
        <dbReference type="EMBL" id="QIZ09652.1"/>
    </source>
</evidence>
<evidence type="ECO:0000313" key="2">
    <source>
        <dbReference type="Proteomes" id="UP000501868"/>
    </source>
</evidence>
<dbReference type="Proteomes" id="UP000501868">
    <property type="component" value="Chromosome"/>
</dbReference>
<organism evidence="1 2">
    <name type="scientific">Priestia megaterium</name>
    <name type="common">Bacillus megaterium</name>
    <dbReference type="NCBI Taxonomy" id="1404"/>
    <lineage>
        <taxon>Bacteria</taxon>
        <taxon>Bacillati</taxon>
        <taxon>Bacillota</taxon>
        <taxon>Bacilli</taxon>
        <taxon>Bacillales</taxon>
        <taxon>Bacillaceae</taxon>
        <taxon>Priestia</taxon>
    </lineage>
</organism>